<name>A0A2J6QN91_9HELO</name>
<reference evidence="2 3" key="1">
    <citation type="submission" date="2016-05" db="EMBL/GenBank/DDBJ databases">
        <title>A degradative enzymes factory behind the ericoid mycorrhizal symbiosis.</title>
        <authorList>
            <consortium name="DOE Joint Genome Institute"/>
            <person name="Martino E."/>
            <person name="Morin E."/>
            <person name="Grelet G."/>
            <person name="Kuo A."/>
            <person name="Kohler A."/>
            <person name="Daghino S."/>
            <person name="Barry K."/>
            <person name="Choi C."/>
            <person name="Cichocki N."/>
            <person name="Clum A."/>
            <person name="Copeland A."/>
            <person name="Hainaut M."/>
            <person name="Haridas S."/>
            <person name="Labutti K."/>
            <person name="Lindquist E."/>
            <person name="Lipzen A."/>
            <person name="Khouja H.-R."/>
            <person name="Murat C."/>
            <person name="Ohm R."/>
            <person name="Olson A."/>
            <person name="Spatafora J."/>
            <person name="Veneault-Fourrey C."/>
            <person name="Henrissat B."/>
            <person name="Grigoriev I."/>
            <person name="Martin F."/>
            <person name="Perotto S."/>
        </authorList>
    </citation>
    <scope>NUCLEOTIDE SEQUENCE [LARGE SCALE GENOMIC DNA]</scope>
    <source>
        <strain evidence="2 3">UAMH 7357</strain>
    </source>
</reference>
<feature type="region of interest" description="Disordered" evidence="1">
    <location>
        <begin position="55"/>
        <end position="77"/>
    </location>
</feature>
<keyword evidence="3" id="KW-1185">Reference proteome</keyword>
<dbReference type="EMBL" id="KZ613465">
    <property type="protein sequence ID" value="PMD27726.1"/>
    <property type="molecule type" value="Genomic_DNA"/>
</dbReference>
<organism evidence="2 3">
    <name type="scientific">Hyaloscypha hepaticicola</name>
    <dbReference type="NCBI Taxonomy" id="2082293"/>
    <lineage>
        <taxon>Eukaryota</taxon>
        <taxon>Fungi</taxon>
        <taxon>Dikarya</taxon>
        <taxon>Ascomycota</taxon>
        <taxon>Pezizomycotina</taxon>
        <taxon>Leotiomycetes</taxon>
        <taxon>Helotiales</taxon>
        <taxon>Hyaloscyphaceae</taxon>
        <taxon>Hyaloscypha</taxon>
    </lineage>
</organism>
<accession>A0A2J6QN91</accession>
<protein>
    <submittedName>
        <fullName evidence="2">Uncharacterized protein</fullName>
    </submittedName>
</protein>
<sequence>MRHGRFPLGLISTSKLMGSPVMEYLEEQLTKCTTPRHPDTQTPPKLRIPIPPLSGEKTTHQSPCPTPISVPHSPTRHTVSSGAILIRRAASRWKQLCPSNKPPITVKTKDLDQHRKFKWQLGAARPKISTLLQPLQSCSLFRELGVIGHVSIPVTLKEDMGRERPATSEAETCHCFNNPINPSGFSNSYIFSFVLTTLNMSPELHSPETRKYQTSIFGCMHFWRQGFEEHEE</sequence>
<evidence type="ECO:0000256" key="1">
    <source>
        <dbReference type="SAM" id="MobiDB-lite"/>
    </source>
</evidence>
<dbReference type="AlphaFoldDB" id="A0A2J6QN91"/>
<proteinExistence type="predicted"/>
<evidence type="ECO:0000313" key="2">
    <source>
        <dbReference type="EMBL" id="PMD27726.1"/>
    </source>
</evidence>
<gene>
    <name evidence="2" type="ORF">NA56DRAFT_696744</name>
</gene>
<dbReference type="Proteomes" id="UP000235672">
    <property type="component" value="Unassembled WGS sequence"/>
</dbReference>
<evidence type="ECO:0000313" key="3">
    <source>
        <dbReference type="Proteomes" id="UP000235672"/>
    </source>
</evidence>